<evidence type="ECO:0000313" key="6">
    <source>
        <dbReference type="EMBL" id="RID65687.1"/>
    </source>
</evidence>
<evidence type="ECO:0000256" key="1">
    <source>
        <dbReference type="ARBA" id="ARBA00022723"/>
    </source>
</evidence>
<protein>
    <recommendedName>
        <fullName evidence="5">SWIM-type domain-containing protein</fullName>
    </recommendedName>
</protein>
<evidence type="ECO:0000256" key="4">
    <source>
        <dbReference type="PROSITE-ProRule" id="PRU00325"/>
    </source>
</evidence>
<dbReference type="Pfam" id="PF03108">
    <property type="entry name" value="DBD_Tnp_Mut"/>
    <property type="match status" value="1"/>
</dbReference>
<dbReference type="Proteomes" id="UP000264353">
    <property type="component" value="Chromosome A4"/>
</dbReference>
<dbReference type="Pfam" id="PF04434">
    <property type="entry name" value="SWIM"/>
    <property type="match status" value="1"/>
</dbReference>
<dbReference type="GO" id="GO:0008270">
    <property type="term" value="F:zinc ion binding"/>
    <property type="evidence" value="ECO:0007669"/>
    <property type="project" value="UniProtKB-KW"/>
</dbReference>
<dbReference type="InterPro" id="IPR004332">
    <property type="entry name" value="Transposase_MuDR"/>
</dbReference>
<evidence type="ECO:0000256" key="3">
    <source>
        <dbReference type="ARBA" id="ARBA00022833"/>
    </source>
</evidence>
<name>A0A397ZJ86_BRACM</name>
<dbReference type="AlphaFoldDB" id="A0A397ZJ86"/>
<dbReference type="PANTHER" id="PTHR31973">
    <property type="entry name" value="POLYPROTEIN, PUTATIVE-RELATED"/>
    <property type="match status" value="1"/>
</dbReference>
<dbReference type="SMART" id="SM00575">
    <property type="entry name" value="ZnF_PMZ"/>
    <property type="match status" value="1"/>
</dbReference>
<reference evidence="6 7" key="1">
    <citation type="submission" date="2018-06" db="EMBL/GenBank/DDBJ databases">
        <title>WGS assembly of Brassica rapa FPsc.</title>
        <authorList>
            <person name="Bowman J."/>
            <person name="Kohchi T."/>
            <person name="Yamato K."/>
            <person name="Jenkins J."/>
            <person name="Shu S."/>
            <person name="Ishizaki K."/>
            <person name="Yamaoka S."/>
            <person name="Nishihama R."/>
            <person name="Nakamura Y."/>
            <person name="Berger F."/>
            <person name="Adam C."/>
            <person name="Aki S."/>
            <person name="Althoff F."/>
            <person name="Araki T."/>
            <person name="Arteaga-Vazquez M."/>
            <person name="Balasubrmanian S."/>
            <person name="Bauer D."/>
            <person name="Boehm C."/>
            <person name="Briginshaw L."/>
            <person name="Caballero-Perez J."/>
            <person name="Catarino B."/>
            <person name="Chen F."/>
            <person name="Chiyoda S."/>
            <person name="Chovatia M."/>
            <person name="Davies K."/>
            <person name="Delmans M."/>
            <person name="Demura T."/>
            <person name="Dierschke T."/>
            <person name="Dolan L."/>
            <person name="Dorantes-Acosta A."/>
            <person name="Eklund D."/>
            <person name="Florent S."/>
            <person name="Flores-Sandoval E."/>
            <person name="Fujiyama A."/>
            <person name="Fukuzawa H."/>
            <person name="Galik B."/>
            <person name="Grimanelli D."/>
            <person name="Grimwood J."/>
            <person name="Grossniklaus U."/>
            <person name="Hamada T."/>
            <person name="Haseloff J."/>
            <person name="Hetherington A."/>
            <person name="Higo A."/>
            <person name="Hirakawa Y."/>
            <person name="Hundley H."/>
            <person name="Ikeda Y."/>
            <person name="Inoue K."/>
            <person name="Inoue S."/>
            <person name="Ishida S."/>
            <person name="Jia Q."/>
            <person name="Kakita M."/>
            <person name="Kanazawa T."/>
            <person name="Kawai Y."/>
            <person name="Kawashima T."/>
            <person name="Kennedy M."/>
            <person name="Kinose K."/>
            <person name="Kinoshita T."/>
            <person name="Kohara Y."/>
            <person name="Koide E."/>
            <person name="Komatsu K."/>
            <person name="Kopischke S."/>
            <person name="Kubo M."/>
            <person name="Kyozuka J."/>
            <person name="Lagercrantz U."/>
            <person name="Lin S."/>
            <person name="Lindquist E."/>
            <person name="Lipzen A."/>
            <person name="Lu C."/>
            <person name="Luna E."/>
            <person name="Martienssen R."/>
            <person name="Minamino N."/>
            <person name="Mizutani M."/>
            <person name="Mizutani M."/>
            <person name="Mochizuki N."/>
            <person name="Monte I."/>
            <person name="Mosher R."/>
            <person name="Nagasaki H."/>
            <person name="Nakagami H."/>
            <person name="Naramoto S."/>
            <person name="Nishitani K."/>
            <person name="Ohtani M."/>
            <person name="Okamoto T."/>
            <person name="Okumura M."/>
            <person name="Phillips J."/>
            <person name="Pollak B."/>
            <person name="Reinders A."/>
            <person name="Roevekamp M."/>
            <person name="Sano R."/>
            <person name="Sawa S."/>
            <person name="Schmid M."/>
            <person name="Shirakawa M."/>
            <person name="Solano R."/>
            <person name="Spunde A."/>
            <person name="Suetsugu N."/>
            <person name="Sugano S."/>
            <person name="Sugiyama A."/>
            <person name="Sun R."/>
            <person name="Suzuki Y."/>
            <person name="Takenaka M."/>
            <person name="Takezawa D."/>
            <person name="Tomogane H."/>
            <person name="Tsuzuki M."/>
            <person name="Ueda T."/>
            <person name="Umeda M."/>
            <person name="Ward J."/>
            <person name="Watanabe Y."/>
            <person name="Yazaki K."/>
            <person name="Yokoyama R."/>
            <person name="Yoshitake Y."/>
            <person name="Yotsui I."/>
            <person name="Zachgo S."/>
            <person name="Schmutz J."/>
        </authorList>
    </citation>
    <scope>NUCLEOTIDE SEQUENCE [LARGE SCALE GENOMIC DNA]</scope>
    <source>
        <strain evidence="7">cv. B-3</strain>
    </source>
</reference>
<keyword evidence="1" id="KW-0479">Metal-binding</keyword>
<dbReference type="InterPro" id="IPR018289">
    <property type="entry name" value="MULE_transposase_dom"/>
</dbReference>
<evidence type="ECO:0000256" key="2">
    <source>
        <dbReference type="ARBA" id="ARBA00022771"/>
    </source>
</evidence>
<sequence>MEDQCMVMCGEWVCGNGGKWDFVLDKRQMGRLVPLYEGMSLKELQGNVLREFGVDEGLFAASLSYWPPSSLELATGLRTPPVLLTSDGAIRFFLQHLRVKGAMNLFVGFVKNSQDKDEFIDDSGMGFVTPVPLKPKGPLNVGIGSSRRSFVSSKAPKPPVVNLEDIEFVREVERVEEEINGGSAIGKEPTLSGSSLGEDYVGGSSLGEDYVGGSSLGEDYVVDEVDVRDVRPRGYDQEFWSPLLHGDFGGSNAVNVIYNEDEIVDNLTKKSGPYRYTCTTNDAFDHVVEVGGTSNVKTDYGGDKHPWMGGSSYNPWMGGNQDVDRGSQRSTRKLDEVDDEEFDIPPLFDDTSYAAAEIPDMDLEEGDGRIYVGKVFGNKEDCQISLAIYAIRNQFRFKQTRTKVDSFVVECPDERCDWRVTAHEMKGCGYYEIRKAQLDHSCPIEFRQGYQSRATSRVIAAVYKSKFGDPGKGPVPTELQKLVLEDLRVSASYMKCYRAKEKAVIGIQGSDEDSYLKLPEYLHMLKLANPGTVADIETEVDDDGDERFLYLFLAFGASIRGFKKLRLVLVVDGTHLGGKYKGVLLTASGQDANFQIFPLAYAIVDSEDEEAWTWFLMKVERILGDSPRLAIISDRATCIATAVKRVYPSAKHGYCIVHLARNVNSRYSSKNLAKMVTATATAYRQRDYRDLYSKVRAQRSDCGVYLGGIGVAHWSRANFPGDRYNIMTSNIAEQLNHALVEGRTSPIMELVIFIQRMMTRWFSARRKKAEKHRGMVSVEVDKEMTKNMATMKGSKVNSSTEWSCEIIGKFGGKERVHLRDKQCSCKYFDKIKIPCGHAMMAADSLGVPYDTLVGHWYKTSTWRETYAGVISPEGDPHDVDVPEEVKKMVLFPPVTKRQPGRRRKTRIPSIGEFPVRVISQSLIDLDDHAKLITHMCLVQVTKKTKLVPNKCGRCRMEGHNRSSCKNPI</sequence>
<dbReference type="Pfam" id="PF10551">
    <property type="entry name" value="MULE"/>
    <property type="match status" value="1"/>
</dbReference>
<keyword evidence="3" id="KW-0862">Zinc</keyword>
<organism evidence="6 7">
    <name type="scientific">Brassica campestris</name>
    <name type="common">Field mustard</name>
    <dbReference type="NCBI Taxonomy" id="3711"/>
    <lineage>
        <taxon>Eukaryota</taxon>
        <taxon>Viridiplantae</taxon>
        <taxon>Streptophyta</taxon>
        <taxon>Embryophyta</taxon>
        <taxon>Tracheophyta</taxon>
        <taxon>Spermatophyta</taxon>
        <taxon>Magnoliopsida</taxon>
        <taxon>eudicotyledons</taxon>
        <taxon>Gunneridae</taxon>
        <taxon>Pentapetalae</taxon>
        <taxon>rosids</taxon>
        <taxon>malvids</taxon>
        <taxon>Brassicales</taxon>
        <taxon>Brassicaceae</taxon>
        <taxon>Brassiceae</taxon>
        <taxon>Brassica</taxon>
    </lineage>
</organism>
<proteinExistence type="predicted"/>
<gene>
    <name evidence="6" type="ORF">BRARA_D00869</name>
</gene>
<dbReference type="InterPro" id="IPR007527">
    <property type="entry name" value="Znf_SWIM"/>
</dbReference>
<dbReference type="PANTHER" id="PTHR31973:SF187">
    <property type="entry name" value="MUTATOR TRANSPOSASE MUDRA PROTEIN"/>
    <property type="match status" value="1"/>
</dbReference>
<evidence type="ECO:0000313" key="7">
    <source>
        <dbReference type="Proteomes" id="UP000264353"/>
    </source>
</evidence>
<feature type="domain" description="SWIM-type" evidence="5">
    <location>
        <begin position="814"/>
        <end position="846"/>
    </location>
</feature>
<dbReference type="InterPro" id="IPR006564">
    <property type="entry name" value="Znf_PMZ"/>
</dbReference>
<evidence type="ECO:0000259" key="5">
    <source>
        <dbReference type="PROSITE" id="PS50966"/>
    </source>
</evidence>
<dbReference type="PROSITE" id="PS50966">
    <property type="entry name" value="ZF_SWIM"/>
    <property type="match status" value="1"/>
</dbReference>
<accession>A0A397ZJ86</accession>
<keyword evidence="2 4" id="KW-0863">Zinc-finger</keyword>
<dbReference type="EMBL" id="CM010631">
    <property type="protein sequence ID" value="RID65687.1"/>
    <property type="molecule type" value="Genomic_DNA"/>
</dbReference>